<keyword evidence="1" id="KW-0732">Signal</keyword>
<dbReference type="NCBIfam" id="NF011829">
    <property type="entry name" value="PRK15301.1"/>
    <property type="match status" value="1"/>
</dbReference>
<protein>
    <submittedName>
        <fullName evidence="2">Membrane protein</fullName>
    </submittedName>
</protein>
<gene>
    <name evidence="2" type="ORF">NCTC10252_04204</name>
</gene>
<accession>A0A379QQQ3</accession>
<organism evidence="2 3">
    <name type="scientific">Salmonella enterica</name>
    <name type="common">Salmonella choleraesuis</name>
    <dbReference type="NCBI Taxonomy" id="28901"/>
    <lineage>
        <taxon>Bacteria</taxon>
        <taxon>Pseudomonadati</taxon>
        <taxon>Pseudomonadota</taxon>
        <taxon>Gammaproteobacteria</taxon>
        <taxon>Enterobacterales</taxon>
        <taxon>Enterobacteriaceae</taxon>
        <taxon>Salmonella</taxon>
    </lineage>
</organism>
<sequence length="190" mass="21108">MTFRRKYLLMAFSILSSLFVQTVQADAEDCQITFSSPNVSFGAFKQDDIVDTQKGWHQMPSRDVNVSVYCPESQKMGLFVQARAGEKGRFYFGDSSGLAVRVSDMVVDGKSYPLAKTLDRSSLNPDGDGQESLLLHNNEGIIAVDNHAPVSGKQLNFTLKLTPVLNDQQFTRTADVTSLESDLMWELVTQ</sequence>
<evidence type="ECO:0000313" key="3">
    <source>
        <dbReference type="Proteomes" id="UP000254597"/>
    </source>
</evidence>
<evidence type="ECO:0000313" key="2">
    <source>
        <dbReference type="EMBL" id="SUF58864.1"/>
    </source>
</evidence>
<evidence type="ECO:0000256" key="1">
    <source>
        <dbReference type="SAM" id="SignalP"/>
    </source>
</evidence>
<dbReference type="Proteomes" id="UP000254597">
    <property type="component" value="Unassembled WGS sequence"/>
</dbReference>
<feature type="chain" id="PRO_5017053084" evidence="1">
    <location>
        <begin position="26"/>
        <end position="190"/>
    </location>
</feature>
<feature type="signal peptide" evidence="1">
    <location>
        <begin position="1"/>
        <end position="25"/>
    </location>
</feature>
<dbReference type="InterPro" id="IPR059221">
    <property type="entry name" value="Hypothethical_fimbrial"/>
</dbReference>
<proteinExistence type="predicted"/>
<dbReference type="AlphaFoldDB" id="A0A379QQQ3"/>
<dbReference type="EMBL" id="UGWP01000004">
    <property type="protein sequence ID" value="SUF58864.1"/>
    <property type="molecule type" value="Genomic_DNA"/>
</dbReference>
<reference evidence="2 3" key="1">
    <citation type="submission" date="2018-06" db="EMBL/GenBank/DDBJ databases">
        <authorList>
            <consortium name="Pathogen Informatics"/>
            <person name="Doyle S."/>
        </authorList>
    </citation>
    <scope>NUCLEOTIDE SEQUENCE [LARGE SCALE GENOMIC DNA]</scope>
    <source>
        <strain evidence="2 3">NCTC10252</strain>
    </source>
</reference>
<name>A0A379QQQ3_SALER</name>